<protein>
    <submittedName>
        <fullName evidence="2">Uncharacterized protein</fullName>
    </submittedName>
</protein>
<accession>A0A9Q3C925</accession>
<dbReference type="EMBL" id="AVOT02006110">
    <property type="protein sequence ID" value="MBW0480794.1"/>
    <property type="molecule type" value="Genomic_DNA"/>
</dbReference>
<proteinExistence type="predicted"/>
<dbReference type="Proteomes" id="UP000765509">
    <property type="component" value="Unassembled WGS sequence"/>
</dbReference>
<name>A0A9Q3C925_9BASI</name>
<evidence type="ECO:0000256" key="1">
    <source>
        <dbReference type="SAM" id="MobiDB-lite"/>
    </source>
</evidence>
<gene>
    <name evidence="2" type="ORF">O181_020509</name>
</gene>
<evidence type="ECO:0000313" key="3">
    <source>
        <dbReference type="Proteomes" id="UP000765509"/>
    </source>
</evidence>
<feature type="region of interest" description="Disordered" evidence="1">
    <location>
        <begin position="1"/>
        <end position="100"/>
    </location>
</feature>
<comment type="caution">
    <text evidence="2">The sequence shown here is derived from an EMBL/GenBank/DDBJ whole genome shotgun (WGS) entry which is preliminary data.</text>
</comment>
<dbReference type="AlphaFoldDB" id="A0A9Q3C925"/>
<reference evidence="2" key="1">
    <citation type="submission" date="2021-03" db="EMBL/GenBank/DDBJ databases">
        <title>Draft genome sequence of rust myrtle Austropuccinia psidii MF-1, a brazilian biotype.</title>
        <authorList>
            <person name="Quecine M.C."/>
            <person name="Pachon D.M.R."/>
            <person name="Bonatelli M.L."/>
            <person name="Correr F.H."/>
            <person name="Franceschini L.M."/>
            <person name="Leite T.F."/>
            <person name="Margarido G.R.A."/>
            <person name="Almeida C.A."/>
            <person name="Ferrarezi J.A."/>
            <person name="Labate C.A."/>
        </authorList>
    </citation>
    <scope>NUCLEOTIDE SEQUENCE</scope>
    <source>
        <strain evidence="2">MF-1</strain>
    </source>
</reference>
<organism evidence="2 3">
    <name type="scientific">Austropuccinia psidii MF-1</name>
    <dbReference type="NCBI Taxonomy" id="1389203"/>
    <lineage>
        <taxon>Eukaryota</taxon>
        <taxon>Fungi</taxon>
        <taxon>Dikarya</taxon>
        <taxon>Basidiomycota</taxon>
        <taxon>Pucciniomycotina</taxon>
        <taxon>Pucciniomycetes</taxon>
        <taxon>Pucciniales</taxon>
        <taxon>Sphaerophragmiaceae</taxon>
        <taxon>Austropuccinia</taxon>
    </lineage>
</organism>
<keyword evidence="3" id="KW-1185">Reference proteome</keyword>
<sequence>MPQSAVHGAIRPLLTQFQWDKRGQGGSLSAPKPQVGPPEPVFGPKTQSTQNGQNHLRTHIGQEPQNGHKSVHGLWKLPEATKSAQSKDSPPVEGKNSLSSMHSVLKDQEWCIYGIIYHYARFCSEIQ</sequence>
<feature type="compositionally biased region" description="Polar residues" evidence="1">
    <location>
        <begin position="45"/>
        <end position="55"/>
    </location>
</feature>
<evidence type="ECO:0000313" key="2">
    <source>
        <dbReference type="EMBL" id="MBW0480794.1"/>
    </source>
</evidence>